<dbReference type="Pfam" id="PF00356">
    <property type="entry name" value="LacI"/>
    <property type="match status" value="1"/>
</dbReference>
<dbReference type="PANTHER" id="PTHR30146:SF109">
    <property type="entry name" value="HTH-TYPE TRANSCRIPTIONAL REGULATOR GALS"/>
    <property type="match status" value="1"/>
</dbReference>
<comment type="caution">
    <text evidence="5">The sequence shown here is derived from an EMBL/GenBank/DDBJ whole genome shotgun (WGS) entry which is preliminary data.</text>
</comment>
<evidence type="ECO:0000313" key="5">
    <source>
        <dbReference type="EMBL" id="HIT76513.1"/>
    </source>
</evidence>
<dbReference type="SUPFAM" id="SSF53822">
    <property type="entry name" value="Periplasmic binding protein-like I"/>
    <property type="match status" value="1"/>
</dbReference>
<accession>A0A9D1H0T5</accession>
<feature type="domain" description="HTH lacI-type" evidence="4">
    <location>
        <begin position="16"/>
        <end position="70"/>
    </location>
</feature>
<dbReference type="EMBL" id="DVLP01000382">
    <property type="protein sequence ID" value="HIT76513.1"/>
    <property type="molecule type" value="Genomic_DNA"/>
</dbReference>
<evidence type="ECO:0000256" key="3">
    <source>
        <dbReference type="ARBA" id="ARBA00023163"/>
    </source>
</evidence>
<feature type="non-terminal residue" evidence="5">
    <location>
        <position position="217"/>
    </location>
</feature>
<evidence type="ECO:0000259" key="4">
    <source>
        <dbReference type="PROSITE" id="PS50932"/>
    </source>
</evidence>
<evidence type="ECO:0000256" key="1">
    <source>
        <dbReference type="ARBA" id="ARBA00023015"/>
    </source>
</evidence>
<sequence>MTAQPPTPPASSGRRPSIKDVAELAGVSWKTVSNVMHHPDRVRPENRERVNRAVEQLGYRMSAVGRHLRQGRSRVIALAVPDIAGPYFAQLSRSIIRCAGRVGHSVLIDDTGGDPEREKAAASGYAVQFADAVILSPTSVDSATISQVHPHTPVVLLGELDLPVSEDGMVFDRVAIDNVGSAREVTVHLVATGRRRLAFVGLDGRGQGTGHLRQQGF</sequence>
<dbReference type="Pfam" id="PF00532">
    <property type="entry name" value="Peripla_BP_1"/>
    <property type="match status" value="1"/>
</dbReference>
<organism evidence="5 6">
    <name type="scientific">Candidatus Avipropionibacterium avicola</name>
    <dbReference type="NCBI Taxonomy" id="2840701"/>
    <lineage>
        <taxon>Bacteria</taxon>
        <taxon>Bacillati</taxon>
        <taxon>Actinomycetota</taxon>
        <taxon>Actinomycetes</taxon>
        <taxon>Propionibacteriales</taxon>
        <taxon>Propionibacteriaceae</taxon>
        <taxon>Propionibacteriaceae incertae sedis</taxon>
        <taxon>Candidatus Avipropionibacterium</taxon>
    </lineage>
</organism>
<evidence type="ECO:0000313" key="6">
    <source>
        <dbReference type="Proteomes" id="UP000886842"/>
    </source>
</evidence>
<dbReference type="AlphaFoldDB" id="A0A9D1H0T5"/>
<dbReference type="InterPro" id="IPR028082">
    <property type="entry name" value="Peripla_BP_I"/>
</dbReference>
<dbReference type="Proteomes" id="UP000886842">
    <property type="component" value="Unassembled WGS sequence"/>
</dbReference>
<dbReference type="SMART" id="SM00354">
    <property type="entry name" value="HTH_LACI"/>
    <property type="match status" value="1"/>
</dbReference>
<dbReference type="CDD" id="cd06267">
    <property type="entry name" value="PBP1_LacI_sugar_binding-like"/>
    <property type="match status" value="1"/>
</dbReference>
<dbReference type="CDD" id="cd01392">
    <property type="entry name" value="HTH_LacI"/>
    <property type="match status" value="1"/>
</dbReference>
<dbReference type="PROSITE" id="PS50932">
    <property type="entry name" value="HTH_LACI_2"/>
    <property type="match status" value="1"/>
</dbReference>
<reference evidence="5" key="2">
    <citation type="journal article" date="2021" name="PeerJ">
        <title>Extensive microbial diversity within the chicken gut microbiome revealed by metagenomics and culture.</title>
        <authorList>
            <person name="Gilroy R."/>
            <person name="Ravi A."/>
            <person name="Getino M."/>
            <person name="Pursley I."/>
            <person name="Horton D.L."/>
            <person name="Alikhan N.F."/>
            <person name="Baker D."/>
            <person name="Gharbi K."/>
            <person name="Hall N."/>
            <person name="Watson M."/>
            <person name="Adriaenssens E.M."/>
            <person name="Foster-Nyarko E."/>
            <person name="Jarju S."/>
            <person name="Secka A."/>
            <person name="Antonio M."/>
            <person name="Oren A."/>
            <person name="Chaudhuri R.R."/>
            <person name="La Ragione R."/>
            <person name="Hildebrand F."/>
            <person name="Pallen M.J."/>
        </authorList>
    </citation>
    <scope>NUCLEOTIDE SEQUENCE</scope>
    <source>
        <strain evidence="5">ChiGjej1B1-24693</strain>
    </source>
</reference>
<keyword evidence="2 5" id="KW-0238">DNA-binding</keyword>
<keyword evidence="3" id="KW-0804">Transcription</keyword>
<gene>
    <name evidence="5" type="ORF">IAA98_13085</name>
</gene>
<dbReference type="Gene3D" id="3.40.50.2300">
    <property type="match status" value="2"/>
</dbReference>
<dbReference type="GO" id="GO:0000976">
    <property type="term" value="F:transcription cis-regulatory region binding"/>
    <property type="evidence" value="ECO:0007669"/>
    <property type="project" value="TreeGrafter"/>
</dbReference>
<dbReference type="InterPro" id="IPR001761">
    <property type="entry name" value="Peripla_BP/Lac1_sug-bd_dom"/>
</dbReference>
<proteinExistence type="predicted"/>
<dbReference type="SUPFAM" id="SSF47413">
    <property type="entry name" value="lambda repressor-like DNA-binding domains"/>
    <property type="match status" value="1"/>
</dbReference>
<dbReference type="PROSITE" id="PS00356">
    <property type="entry name" value="HTH_LACI_1"/>
    <property type="match status" value="1"/>
</dbReference>
<dbReference type="InterPro" id="IPR010982">
    <property type="entry name" value="Lambda_DNA-bd_dom_sf"/>
</dbReference>
<evidence type="ECO:0000256" key="2">
    <source>
        <dbReference type="ARBA" id="ARBA00023125"/>
    </source>
</evidence>
<dbReference type="Gene3D" id="1.10.260.40">
    <property type="entry name" value="lambda repressor-like DNA-binding domains"/>
    <property type="match status" value="1"/>
</dbReference>
<dbReference type="PANTHER" id="PTHR30146">
    <property type="entry name" value="LACI-RELATED TRANSCRIPTIONAL REPRESSOR"/>
    <property type="match status" value="1"/>
</dbReference>
<name>A0A9D1H0T5_9ACTN</name>
<keyword evidence="1" id="KW-0805">Transcription regulation</keyword>
<dbReference type="InterPro" id="IPR000843">
    <property type="entry name" value="HTH_LacI"/>
</dbReference>
<reference evidence="5" key="1">
    <citation type="submission" date="2020-10" db="EMBL/GenBank/DDBJ databases">
        <authorList>
            <person name="Gilroy R."/>
        </authorList>
    </citation>
    <scope>NUCLEOTIDE SEQUENCE</scope>
    <source>
        <strain evidence="5">ChiGjej1B1-24693</strain>
    </source>
</reference>
<protein>
    <submittedName>
        <fullName evidence="5">LacI family DNA-binding transcriptional regulator</fullName>
    </submittedName>
</protein>
<dbReference type="GO" id="GO:0003700">
    <property type="term" value="F:DNA-binding transcription factor activity"/>
    <property type="evidence" value="ECO:0007669"/>
    <property type="project" value="TreeGrafter"/>
</dbReference>